<evidence type="ECO:0000259" key="10">
    <source>
        <dbReference type="PROSITE" id="PS50016"/>
    </source>
</evidence>
<feature type="region of interest" description="Disordered" evidence="9">
    <location>
        <begin position="1397"/>
        <end position="1437"/>
    </location>
</feature>
<keyword evidence="6" id="KW-0805">Transcription regulation</keyword>
<dbReference type="InterPro" id="IPR019787">
    <property type="entry name" value="Znf_PHD-finger"/>
</dbReference>
<dbReference type="OrthoDB" id="1903104at2759"/>
<feature type="compositionally biased region" description="Polar residues" evidence="9">
    <location>
        <begin position="1749"/>
        <end position="1764"/>
    </location>
</feature>
<organism evidence="11 12">
    <name type="scientific">Anopheles albimanus</name>
    <name type="common">New world malaria mosquito</name>
    <dbReference type="NCBI Taxonomy" id="7167"/>
    <lineage>
        <taxon>Eukaryota</taxon>
        <taxon>Metazoa</taxon>
        <taxon>Ecdysozoa</taxon>
        <taxon>Arthropoda</taxon>
        <taxon>Hexapoda</taxon>
        <taxon>Insecta</taxon>
        <taxon>Pterygota</taxon>
        <taxon>Neoptera</taxon>
        <taxon>Endopterygota</taxon>
        <taxon>Diptera</taxon>
        <taxon>Nematocera</taxon>
        <taxon>Culicoidea</taxon>
        <taxon>Culicidae</taxon>
        <taxon>Anophelinae</taxon>
        <taxon>Anopheles</taxon>
    </lineage>
</organism>
<feature type="compositionally biased region" description="Basic and acidic residues" evidence="9">
    <location>
        <begin position="26"/>
        <end position="48"/>
    </location>
</feature>
<evidence type="ECO:0000256" key="1">
    <source>
        <dbReference type="ARBA" id="ARBA00004123"/>
    </source>
</evidence>
<feature type="compositionally biased region" description="Basic residues" evidence="9">
    <location>
        <begin position="410"/>
        <end position="430"/>
    </location>
</feature>
<keyword evidence="8" id="KW-0539">Nucleus</keyword>
<evidence type="ECO:0000256" key="5">
    <source>
        <dbReference type="ARBA" id="ARBA00022833"/>
    </source>
</evidence>
<feature type="region of interest" description="Disordered" evidence="9">
    <location>
        <begin position="1475"/>
        <end position="1522"/>
    </location>
</feature>
<dbReference type="Pfam" id="PF00628">
    <property type="entry name" value="PHD"/>
    <property type="match status" value="2"/>
</dbReference>
<dbReference type="RefSeq" id="XP_035796299.1">
    <property type="nucleotide sequence ID" value="XM_035940406.1"/>
</dbReference>
<reference evidence="11" key="2">
    <citation type="submission" date="2022-08" db="UniProtKB">
        <authorList>
            <consortium name="EnsemblMetazoa"/>
        </authorList>
    </citation>
    <scope>IDENTIFICATION</scope>
    <source>
        <strain evidence="11">STECLA/ALBI9_A</strain>
    </source>
</reference>
<evidence type="ECO:0000256" key="3">
    <source>
        <dbReference type="ARBA" id="ARBA00022737"/>
    </source>
</evidence>
<feature type="region of interest" description="Disordered" evidence="9">
    <location>
        <begin position="1144"/>
        <end position="1188"/>
    </location>
</feature>
<feature type="region of interest" description="Disordered" evidence="9">
    <location>
        <begin position="552"/>
        <end position="573"/>
    </location>
</feature>
<keyword evidence="2" id="KW-0479">Metal-binding</keyword>
<feature type="domain" description="PHD-type" evidence="10">
    <location>
        <begin position="2397"/>
        <end position="2447"/>
    </location>
</feature>
<dbReference type="RefSeq" id="XP_035796300.1">
    <property type="nucleotide sequence ID" value="XM_035940407.1"/>
</dbReference>
<dbReference type="RefSeq" id="XP_035796307.1">
    <property type="nucleotide sequence ID" value="XM_035940414.1"/>
</dbReference>
<feature type="compositionally biased region" description="Basic and acidic residues" evidence="9">
    <location>
        <begin position="207"/>
        <end position="216"/>
    </location>
</feature>
<feature type="compositionally biased region" description="Low complexity" evidence="9">
    <location>
        <begin position="997"/>
        <end position="1011"/>
    </location>
</feature>
<evidence type="ECO:0000256" key="6">
    <source>
        <dbReference type="ARBA" id="ARBA00023015"/>
    </source>
</evidence>
<feature type="compositionally biased region" description="Low complexity" evidence="9">
    <location>
        <begin position="478"/>
        <end position="487"/>
    </location>
</feature>
<dbReference type="SMART" id="SM00249">
    <property type="entry name" value="PHD"/>
    <property type="match status" value="2"/>
</dbReference>
<dbReference type="VEuPathDB" id="VectorBase:AALB20_032782"/>
<dbReference type="PANTHER" id="PTHR45888:SF5">
    <property type="entry name" value="D4, ISOFORM A"/>
    <property type="match status" value="1"/>
</dbReference>
<dbReference type="RefSeq" id="XP_035796306.1">
    <property type="nucleotide sequence ID" value="XM_035940413.1"/>
</dbReference>
<feature type="region of interest" description="Disordered" evidence="9">
    <location>
        <begin position="270"/>
        <end position="329"/>
    </location>
</feature>
<evidence type="ECO:0000256" key="9">
    <source>
        <dbReference type="SAM" id="MobiDB-lite"/>
    </source>
</evidence>
<feature type="compositionally biased region" description="Low complexity" evidence="9">
    <location>
        <begin position="286"/>
        <end position="295"/>
    </location>
</feature>
<dbReference type="CTD" id="32965"/>
<reference evidence="11 12" key="1">
    <citation type="journal article" date="2017" name="G3 (Bethesda)">
        <title>The Physical Genome Mapping of Anopheles albimanus Corrected Scaffold Misassemblies and Identified Interarm Rearrangements in Genus Anopheles.</title>
        <authorList>
            <person name="Artemov G.N."/>
            <person name="Peery A.N."/>
            <person name="Jiang X."/>
            <person name="Tu Z."/>
            <person name="Stegniy V.N."/>
            <person name="Sharakhova M.V."/>
            <person name="Sharakhov I.V."/>
        </authorList>
    </citation>
    <scope>NUCLEOTIDE SEQUENCE [LARGE SCALE GENOMIC DNA]</scope>
    <source>
        <strain evidence="11 12">ALBI9_A</strain>
    </source>
</reference>
<feature type="region of interest" description="Disordered" evidence="9">
    <location>
        <begin position="2150"/>
        <end position="2261"/>
    </location>
</feature>
<name>A0A182FQL8_ANOAL</name>
<evidence type="ECO:0000256" key="2">
    <source>
        <dbReference type="ARBA" id="ARBA00022723"/>
    </source>
</evidence>
<feature type="compositionally biased region" description="Polar residues" evidence="9">
    <location>
        <begin position="641"/>
        <end position="653"/>
    </location>
</feature>
<feature type="compositionally biased region" description="Basic and acidic residues" evidence="9">
    <location>
        <begin position="1401"/>
        <end position="1416"/>
    </location>
</feature>
<dbReference type="STRING" id="7167.A0A182FQL8"/>
<dbReference type="InterPro" id="IPR011011">
    <property type="entry name" value="Znf_FYVE_PHD"/>
</dbReference>
<feature type="compositionally biased region" description="Low complexity" evidence="9">
    <location>
        <begin position="742"/>
        <end position="755"/>
    </location>
</feature>
<dbReference type="RefSeq" id="XP_035796305.1">
    <property type="nucleotide sequence ID" value="XM_035940412.1"/>
</dbReference>
<feature type="region of interest" description="Disordered" evidence="9">
    <location>
        <begin position="1656"/>
        <end position="1684"/>
    </location>
</feature>
<dbReference type="GO" id="GO:0008270">
    <property type="term" value="F:zinc ion binding"/>
    <property type="evidence" value="ECO:0007669"/>
    <property type="project" value="UniProtKB-KW"/>
</dbReference>
<dbReference type="CDD" id="cd15526">
    <property type="entry name" value="PHD1_MOZ_d4"/>
    <property type="match status" value="1"/>
</dbReference>
<sequence>MVDSCPLQAASFENVPLAQSNHNELHAENDGAEQETRRECHRQEHWPTDSEVQVTKMSSGSVSPAAELTQHHKREKEKEEEEEEERKREREQRQQQQQQEQQVVVAIDLESAAHDKVISNYHHQLLAQEQQPGKTEHSAENSNRLLPEHAEKQHQQQQQQPLYQATDERSVAVLTDSNGELHHYQQLEGLEAQEAHQINPCPTPTDAMRHPQESHHRPQPLGEVESGEESDCVGVAATTAERKVEPLKINLARDREPIRTIIKLPGAGSLEHHGGAQLSPTIREIPGSPKTITIKPPKPPPSATATTDSTHSGGGGNGDHNINSVPASNSIPKLTIKPLLNPAVDEETATADDPTTVGANASSSEHMQIIPKLLIKGSSSVLESGGAAGRDVAMEPHIVPKLTIRGVNNHNHHHHHHHHHHQHQHAHHHSQQQPQSQHSQSVVAGDGHSQPPQHAAYSNNVASASLLIDGSGGGVAGPSGSASSGSPNTPLVPKLTIKMDNHHHHGHVQQHSSMENASIPKLHIKTIPPDGSSGVLLLTTASATSSMAAGMVAGTSSTSSGGSTAPAGTSPVLTSSEGVKLTIKPLPEQPKLPKLTIKTTGLGTIAETSDASLVSSTSSSFSPKTELQVLVATSNSGATTSVNRVQLGSPSTTAHHHQYQHHHHHQAQLQPSSPSDQHSNISSSSIPKLTIKPIPAKQTGDNGTGSASAGDLPTVPKLTIKPIPPPSTATKQQQQQRGDTGSGSSSNSTTTTETSINALEPSSVSSSSANAIITMSPTSSHSPTTSALKMKIKVPPAVQSGSSESSSANSALMAALSGPLLATGSGTASAASNMTRLNIKPILPPGLNACTGMPAGEQHRVVTLTEGSGEDKEGTSGASTPPSGEEEQDPSVPIVIPKVTIKTLANASGQETEIISTPKVTLKPIPKPVAHQSESVLGSESSRNASPVTADALDSPRIILKINKGSSSTTTTSNNATCDQQTLAEEGMLASDGTTMAAESSHHSLSASPGSSLLANELKRPATASASGGKVDHSALPSSSSASCASSTSVSVSTSSSSSGGSDPASPSSGSGGDHGGDPGSPEAKKSKLDDRIIALNERPPIAHSVLQQTLQQQNRPPYSYHHLQHQQHQLKSTASVVATTLVQRRPQPPSSSDVIIIDDDSKSGNETPGNVREAETPPPSRSTVGSDALVNSASSRLQQHLLGQEVDADIEEMALNAAMAKPRRTRGTPRGGRQSRRGSGGRRGAMQNAAARAALNNSQPALSHSPSLQGRTATTMYLMNNEERDEGSSSDCMIVDEPSSAAGATRTAAGGSGSSSKSSSSSLTSTGSGSLYNNTVASGSEMEKNGTASNSSVGSVASSTMGHLPSMTPVPASSGTPGAGVRMSTRRGAGQLLKEVLSNKTHDRDSGVDEARTDGEAGGAGGLHGPTPSKRPRGRPKKQLMELGMMETNGGGGSSNSIESLMTMMTSDGILLTQSTPSTREDTTPSYPSTPARTPRTRGRGRGRGRGRTQPIKTDITPNLGGSFFASPSGLVDPNEDPLFIASNTISSAFGSESDGGGNFNQLFHSVQTSAPRTGRGSRGPRRGGGRGSRTPRGGGRGAAKAAARLAALEMAALAAVAAAAAENAGGVDPSCWSPSSELGGMVNAHHTADVSSFETPKVGRRPRGRGASAGVRRSAMAARTPRGKKAAALAAAAAALAAQESTKTTEDTAGDSPDAPNNIFMTPMAGGLELFRSKLNFRELKTPKNAIKSNTPLSSGGQTSGASPLEGATPGSGSNLQLFEEDTRMSGDLNYNTPVRLMNAVDGCLQQNEESQSSYLSSTSVTQDASNYATVAGATNNGIAQSAAPDAVGQKDAGGLPTASGAAGLGNNSNSSRRPKGKMEVLDVHRAQFTVDLLAEYEWPPPIAGQRTTDSFMIQEQIAEYLGVKSFKRKYPDLMRRPVDMEERNFILERGLASEKMCDLGLTAVYASEILDIMCTDYPEKYEEYTRYIREKHIRELSSRQRQQQEAVAAAAAAAAAVAAPIDRAQLQKDKAIESAASWNSTFNKDRRDMRRACMDLQTYVVHVPRRYQNPLANTEDSTRKMPQTTNYPVALVPGQFSEYYTTYTPEELACYPINTVLLEPQELEAIVSSERYKRLAAQEARRLAAQEAGYSSSGSSSSSSGSSSDGDSSSSNSDSDSNDSSDGSGTSSCTEDDGRGSTDDDRHSLGSASSGGLSVNAGLGDDATGGRKKRLRRKRRVASRMMPMRSVGGNEEQQKNVRPTAMVTPVRRSSRALSAGTTAPVVEVKTPTDSDDSDVPLIAHATKKKNAVAALTATVSSGKQMVVVKQEQLAMKRPPLNPFMCAVCSGPENKNKYSKPERFVRCNRCRRKAHPSCIGMSSVMYRRVQQYKWQCSECKLCMKCNRKPAAIDSKMVYCDQCDRGYHLACKGLRNLPDGRWHCSLCTICSQCGAQTPEGHPNAQLTVQQRQHLAMVAEWTHEYGVNALTQIREHLRTLCMPCMRQRRQRLQSLEPELSQAATATLVSSDNKETLNNNNNIDSHSRVTVTEYTGDHRKSSPTMPFRSMPVGVASNNLAVGNAPISSVVGTNGSSVVMRSIGPGEGGIGGGGAGVSIIRTS</sequence>
<feature type="region of interest" description="Disordered" evidence="9">
    <location>
        <begin position="472"/>
        <end position="494"/>
    </location>
</feature>
<dbReference type="InterPro" id="IPR001965">
    <property type="entry name" value="Znf_PHD"/>
</dbReference>
<feature type="region of interest" description="Disordered" evidence="9">
    <location>
        <begin position="1845"/>
        <end position="1879"/>
    </location>
</feature>
<feature type="compositionally biased region" description="Basic residues" evidence="9">
    <location>
        <begin position="654"/>
        <end position="666"/>
    </location>
</feature>
<dbReference type="SUPFAM" id="SSF57903">
    <property type="entry name" value="FYVE/PHD zinc finger"/>
    <property type="match status" value="2"/>
</dbReference>
<dbReference type="EnsemblMetazoa" id="AALB008839-RA">
    <property type="protein sequence ID" value="AALB008839-PA"/>
    <property type="gene ID" value="AALB008839"/>
</dbReference>
<evidence type="ECO:0000313" key="11">
    <source>
        <dbReference type="EnsemblMetazoa" id="AALB008839-PA"/>
    </source>
</evidence>
<evidence type="ECO:0000256" key="8">
    <source>
        <dbReference type="ARBA" id="ARBA00023242"/>
    </source>
</evidence>
<dbReference type="KEGG" id="aali:118468990"/>
<feature type="region of interest" description="Disordered" evidence="9">
    <location>
        <begin position="197"/>
        <end position="232"/>
    </location>
</feature>
<dbReference type="RefSeq" id="XP_035796304.1">
    <property type="nucleotide sequence ID" value="XM_035940411.1"/>
</dbReference>
<feature type="region of interest" description="Disordered" evidence="9">
    <location>
        <begin position="1218"/>
        <end position="1249"/>
    </location>
</feature>
<feature type="region of interest" description="Disordered" evidence="9">
    <location>
        <begin position="992"/>
        <end position="1011"/>
    </location>
</feature>
<feature type="region of interest" description="Disordered" evidence="9">
    <location>
        <begin position="26"/>
        <end position="99"/>
    </location>
</feature>
<feature type="region of interest" description="Disordered" evidence="9">
    <location>
        <begin position="1301"/>
        <end position="1384"/>
    </location>
</feature>
<dbReference type="CDD" id="cd21085">
    <property type="entry name" value="WH_NTD_PHF10"/>
    <property type="match status" value="1"/>
</dbReference>
<feature type="compositionally biased region" description="Low complexity" evidence="9">
    <location>
        <begin position="2150"/>
        <end position="2191"/>
    </location>
</feature>
<dbReference type="PROSITE" id="PS50016">
    <property type="entry name" value="ZF_PHD_2"/>
    <property type="match status" value="2"/>
</dbReference>
<feature type="compositionally biased region" description="Basic residues" evidence="9">
    <location>
        <begin position="1496"/>
        <end position="1508"/>
    </location>
</feature>
<dbReference type="Proteomes" id="UP000069272">
    <property type="component" value="Chromosome 2R"/>
</dbReference>
<feature type="compositionally biased region" description="Low complexity" evidence="9">
    <location>
        <begin position="1667"/>
        <end position="1681"/>
    </location>
</feature>
<keyword evidence="5" id="KW-0862">Zinc</keyword>
<dbReference type="GO" id="GO:0071565">
    <property type="term" value="C:nBAF complex"/>
    <property type="evidence" value="ECO:0007669"/>
    <property type="project" value="TreeGrafter"/>
</dbReference>
<feature type="compositionally biased region" description="Polar residues" evidence="9">
    <location>
        <begin position="50"/>
        <end position="62"/>
    </location>
</feature>
<feature type="compositionally biased region" description="Polar residues" evidence="9">
    <location>
        <begin position="728"/>
        <end position="739"/>
    </location>
</feature>
<feature type="region of interest" description="Disordered" evidence="9">
    <location>
        <begin position="931"/>
        <end position="950"/>
    </location>
</feature>
<dbReference type="RefSeq" id="XP_035796302.1">
    <property type="nucleotide sequence ID" value="XM_035940409.1"/>
</dbReference>
<feature type="region of interest" description="Disordered" evidence="9">
    <location>
        <begin position="1745"/>
        <end position="1778"/>
    </location>
</feature>
<dbReference type="InterPro" id="IPR013083">
    <property type="entry name" value="Znf_RING/FYVE/PHD"/>
</dbReference>
<feature type="region of interest" description="Disordered" evidence="9">
    <location>
        <begin position="408"/>
        <end position="455"/>
    </location>
</feature>
<feature type="compositionally biased region" description="Low complexity" evidence="9">
    <location>
        <begin position="1034"/>
        <end position="1069"/>
    </location>
</feature>
<feature type="compositionally biased region" description="Low complexity" evidence="9">
    <location>
        <begin position="1346"/>
        <end position="1361"/>
    </location>
</feature>
<feature type="compositionally biased region" description="Basic residues" evidence="9">
    <location>
        <begin position="1222"/>
        <end position="1241"/>
    </location>
</feature>
<evidence type="ECO:0000313" key="12">
    <source>
        <dbReference type="Proteomes" id="UP000069272"/>
    </source>
</evidence>
<dbReference type="CDD" id="cd15529">
    <property type="entry name" value="PHD2_PHF10"/>
    <property type="match status" value="1"/>
</dbReference>
<dbReference type="Gene3D" id="3.30.40.10">
    <property type="entry name" value="Zinc/RING finger domain, C3HC4 (zinc finger)"/>
    <property type="match status" value="1"/>
</dbReference>
<feature type="compositionally biased region" description="Basic and acidic residues" evidence="9">
    <location>
        <begin position="2195"/>
        <end position="2207"/>
    </location>
</feature>
<comment type="subcellular location">
    <subcellularLocation>
        <location evidence="1">Nucleus</location>
    </subcellularLocation>
</comment>
<accession>A0A182FQL8</accession>
<feature type="compositionally biased region" description="Basic residues" evidence="9">
    <location>
        <begin position="2229"/>
        <end position="2241"/>
    </location>
</feature>
<feature type="region of interest" description="Disordered" evidence="9">
    <location>
        <begin position="1020"/>
        <end position="1085"/>
    </location>
</feature>
<feature type="compositionally biased region" description="Polar residues" evidence="9">
    <location>
        <begin position="932"/>
        <end position="947"/>
    </location>
</feature>
<feature type="compositionally biased region" description="Low complexity" evidence="9">
    <location>
        <begin position="2208"/>
        <end position="2223"/>
    </location>
</feature>
<dbReference type="GO" id="GO:0007399">
    <property type="term" value="P:nervous system development"/>
    <property type="evidence" value="ECO:0007669"/>
    <property type="project" value="TreeGrafter"/>
</dbReference>
<dbReference type="GeneID" id="118468990"/>
<feature type="region of interest" description="Disordered" evidence="9">
    <location>
        <begin position="865"/>
        <end position="893"/>
    </location>
</feature>
<proteinExistence type="predicted"/>
<dbReference type="PANTHER" id="PTHR45888">
    <property type="entry name" value="HL01030P-RELATED"/>
    <property type="match status" value="1"/>
</dbReference>
<keyword evidence="3" id="KW-0677">Repeat</keyword>
<evidence type="ECO:0000256" key="4">
    <source>
        <dbReference type="ARBA" id="ARBA00022771"/>
    </source>
</evidence>
<keyword evidence="4" id="KW-0863">Zinc-finger</keyword>
<dbReference type="FunFam" id="3.30.40.10:FF:000717">
    <property type="entry name" value="Enhancer of yellow 3, isoform B"/>
    <property type="match status" value="1"/>
</dbReference>
<feature type="domain" description="PHD-type" evidence="10">
    <location>
        <begin position="2341"/>
        <end position="2400"/>
    </location>
</feature>
<dbReference type="VEuPathDB" id="VectorBase:AALB008839"/>
<evidence type="ECO:0000256" key="7">
    <source>
        <dbReference type="ARBA" id="ARBA00023163"/>
    </source>
</evidence>
<feature type="region of interest" description="Disordered" evidence="9">
    <location>
        <begin position="1558"/>
        <end position="1600"/>
    </location>
</feature>
<keyword evidence="12" id="KW-1185">Reference proteome</keyword>
<keyword evidence="7" id="KW-0804">Transcription</keyword>
<dbReference type="RefSeq" id="XP_035796301.1">
    <property type="nucleotide sequence ID" value="XM_035940408.1"/>
</dbReference>
<feature type="compositionally biased region" description="Low complexity" evidence="9">
    <location>
        <begin position="431"/>
        <end position="441"/>
    </location>
</feature>
<feature type="compositionally biased region" description="Low complexity" evidence="9">
    <location>
        <begin position="667"/>
        <end position="685"/>
    </location>
</feature>
<feature type="compositionally biased region" description="Low complexity" evidence="9">
    <location>
        <begin position="552"/>
        <end position="570"/>
    </location>
</feature>
<feature type="compositionally biased region" description="Low complexity" evidence="9">
    <location>
        <begin position="1485"/>
        <end position="1495"/>
    </location>
</feature>
<protein>
    <recommendedName>
        <fullName evidence="10">PHD-type domain-containing protein</fullName>
    </recommendedName>
</protein>
<feature type="region of interest" description="Disordered" evidence="9">
    <location>
        <begin position="641"/>
        <end position="767"/>
    </location>
</feature>
<feature type="compositionally biased region" description="Low complexity" evidence="9">
    <location>
        <begin position="1301"/>
        <end position="1331"/>
    </location>
</feature>